<keyword evidence="3" id="KW-1185">Reference proteome</keyword>
<feature type="transmembrane region" description="Helical" evidence="1">
    <location>
        <begin position="62"/>
        <end position="78"/>
    </location>
</feature>
<gene>
    <name evidence="2" type="ORF">GWO63_006995</name>
</gene>
<evidence type="ECO:0000313" key="3">
    <source>
        <dbReference type="Proteomes" id="UP001518680"/>
    </source>
</evidence>
<dbReference type="RefSeq" id="WP_121911028.1">
    <property type="nucleotide sequence ID" value="NZ_CP068291.1"/>
</dbReference>
<keyword evidence="1" id="KW-1133">Transmembrane helix</keyword>
<organism evidence="2 3">
    <name type="scientific">Corynebacterium macginleyi</name>
    <dbReference type="NCBI Taxonomy" id="38290"/>
    <lineage>
        <taxon>Bacteria</taxon>
        <taxon>Bacillati</taxon>
        <taxon>Actinomycetota</taxon>
        <taxon>Actinomycetes</taxon>
        <taxon>Mycobacteriales</taxon>
        <taxon>Corynebacteriaceae</taxon>
        <taxon>Corynebacterium</taxon>
    </lineage>
</organism>
<dbReference type="GeneID" id="92746401"/>
<protein>
    <submittedName>
        <fullName evidence="2">Uncharacterized protein</fullName>
    </submittedName>
</protein>
<evidence type="ECO:0000256" key="1">
    <source>
        <dbReference type="SAM" id="Phobius"/>
    </source>
</evidence>
<dbReference type="Proteomes" id="UP001518680">
    <property type="component" value="Unassembled WGS sequence"/>
</dbReference>
<keyword evidence="1" id="KW-0472">Membrane</keyword>
<reference evidence="2 3" key="1">
    <citation type="submission" date="2021-01" db="EMBL/GenBank/DDBJ databases">
        <title>Complete genome sequences of Corynebacterium macginleyi strains isolated from infectious keratitis.</title>
        <authorList>
            <person name="Sagerfors S."/>
            <person name="Poehlein A."/>
            <person name="Soderquist B."/>
            <person name="Bruggemann H."/>
        </authorList>
    </citation>
    <scope>NUCLEOTIDE SEQUENCE [LARGE SCALE GENOMIC DNA]</scope>
    <source>
        <strain evidence="2 3">12T220</strain>
    </source>
</reference>
<name>A0ABS1Y6J5_9CORY</name>
<dbReference type="EMBL" id="JAACBX020000002">
    <property type="protein sequence ID" value="MBM0244014.1"/>
    <property type="molecule type" value="Genomic_DNA"/>
</dbReference>
<evidence type="ECO:0000313" key="2">
    <source>
        <dbReference type="EMBL" id="MBM0244014.1"/>
    </source>
</evidence>
<comment type="caution">
    <text evidence="2">The sequence shown here is derived from an EMBL/GenBank/DDBJ whole genome shotgun (WGS) entry which is preliminary data.</text>
</comment>
<keyword evidence="1" id="KW-0812">Transmembrane</keyword>
<proteinExistence type="predicted"/>
<sequence length="79" mass="8553">MPAVKDFSGDEDMLPGAANRMMKMAETSIEAHHQTAVADADLQNSAAHSIDNRGLIEHRQQIVFSAVTILALLGTFVMD</sequence>
<accession>A0ABS1Y6J5</accession>